<evidence type="ECO:0000313" key="1">
    <source>
        <dbReference type="EMBL" id="SKA20553.1"/>
    </source>
</evidence>
<accession>A0A1T4RX64</accession>
<proteinExistence type="predicted"/>
<dbReference type="eggNOG" id="ENOG5032ZV1">
    <property type="taxonomic scope" value="Bacteria"/>
</dbReference>
<dbReference type="Pfam" id="PF21983">
    <property type="entry name" value="NikA-like"/>
    <property type="match status" value="1"/>
</dbReference>
<dbReference type="InterPro" id="IPR053842">
    <property type="entry name" value="NikA-like"/>
</dbReference>
<gene>
    <name evidence="1" type="ORF">SAMN02745202_02473</name>
</gene>
<dbReference type="STRING" id="28136.SAMN02745202_02473"/>
<organism evidence="1 2">
    <name type="scientific">Segatella oulorum</name>
    <dbReference type="NCBI Taxonomy" id="28136"/>
    <lineage>
        <taxon>Bacteria</taxon>
        <taxon>Pseudomonadati</taxon>
        <taxon>Bacteroidota</taxon>
        <taxon>Bacteroidia</taxon>
        <taxon>Bacteroidales</taxon>
        <taxon>Prevotellaceae</taxon>
        <taxon>Segatella</taxon>
    </lineage>
</organism>
<protein>
    <submittedName>
        <fullName evidence="1">Mobilisation protein (MobC)</fullName>
    </submittedName>
</protein>
<dbReference type="RefSeq" id="WP_036902178.1">
    <property type="nucleotide sequence ID" value="NZ_FUXK01000042.1"/>
</dbReference>
<dbReference type="AlphaFoldDB" id="A0A1T4RX64"/>
<reference evidence="1 2" key="1">
    <citation type="submission" date="2017-02" db="EMBL/GenBank/DDBJ databases">
        <authorList>
            <person name="Peterson S.W."/>
        </authorList>
    </citation>
    <scope>NUCLEOTIDE SEQUENCE [LARGE SCALE GENOMIC DNA]</scope>
    <source>
        <strain evidence="1 2">ATCC 43324</strain>
    </source>
</reference>
<evidence type="ECO:0000313" key="2">
    <source>
        <dbReference type="Proteomes" id="UP000190065"/>
    </source>
</evidence>
<name>A0A1T4RX64_9BACT</name>
<dbReference type="Proteomes" id="UP000190065">
    <property type="component" value="Unassembled WGS sequence"/>
</dbReference>
<sequence>MKNIKQGGRPKKELAEVLKYKVHARLAAPEYYRLKSLAAQSGLSQSDLMRQLISQGKVVPRFTIEQVDYIRKLIGMANNLNQLAHEAHIHGTDPLATHCEITATEVMNLIKYIKK</sequence>
<dbReference type="EMBL" id="FUXK01000042">
    <property type="protein sequence ID" value="SKA20553.1"/>
    <property type="molecule type" value="Genomic_DNA"/>
</dbReference>